<keyword evidence="4" id="KW-1278">Translocase</keyword>
<name>A0ABV7TGN1_9RHOB</name>
<proteinExistence type="predicted"/>
<evidence type="ECO:0000313" key="7">
    <source>
        <dbReference type="EMBL" id="MFC3614171.1"/>
    </source>
</evidence>
<dbReference type="InterPro" id="IPR003593">
    <property type="entry name" value="AAA+_ATPase"/>
</dbReference>
<dbReference type="Pfam" id="PF00005">
    <property type="entry name" value="ABC_tran"/>
    <property type="match status" value="1"/>
</dbReference>
<comment type="caution">
    <text evidence="7">The sequence shown here is derived from an EMBL/GenBank/DDBJ whole genome shotgun (WGS) entry which is preliminary data.</text>
</comment>
<comment type="function">
    <text evidence="5">Part of the ABC transporter complex HmuTUV involved in hemin import. Responsible for energy coupling to the transport system.</text>
</comment>
<gene>
    <name evidence="7" type="ORF">ACFORG_10410</name>
</gene>
<dbReference type="PANTHER" id="PTHR42794">
    <property type="entry name" value="HEMIN IMPORT ATP-BINDING PROTEIN HMUV"/>
    <property type="match status" value="1"/>
</dbReference>
<evidence type="ECO:0000256" key="3">
    <source>
        <dbReference type="ARBA" id="ARBA00022840"/>
    </source>
</evidence>
<evidence type="ECO:0000256" key="2">
    <source>
        <dbReference type="ARBA" id="ARBA00022741"/>
    </source>
</evidence>
<organism evidence="7 8">
    <name type="scientific">Lutimaribacter marinistellae</name>
    <dbReference type="NCBI Taxonomy" id="1820329"/>
    <lineage>
        <taxon>Bacteria</taxon>
        <taxon>Pseudomonadati</taxon>
        <taxon>Pseudomonadota</taxon>
        <taxon>Alphaproteobacteria</taxon>
        <taxon>Rhodobacterales</taxon>
        <taxon>Roseobacteraceae</taxon>
        <taxon>Lutimaribacter</taxon>
    </lineage>
</organism>
<dbReference type="Gene3D" id="3.40.50.300">
    <property type="entry name" value="P-loop containing nucleotide triphosphate hydrolases"/>
    <property type="match status" value="1"/>
</dbReference>
<dbReference type="InterPro" id="IPR017871">
    <property type="entry name" value="ABC_transporter-like_CS"/>
</dbReference>
<dbReference type="EMBL" id="JBHRXI010000010">
    <property type="protein sequence ID" value="MFC3614171.1"/>
    <property type="molecule type" value="Genomic_DNA"/>
</dbReference>
<reference evidence="8" key="1">
    <citation type="journal article" date="2019" name="Int. J. Syst. Evol. Microbiol.">
        <title>The Global Catalogue of Microorganisms (GCM) 10K type strain sequencing project: providing services to taxonomists for standard genome sequencing and annotation.</title>
        <authorList>
            <consortium name="The Broad Institute Genomics Platform"/>
            <consortium name="The Broad Institute Genome Sequencing Center for Infectious Disease"/>
            <person name="Wu L."/>
            <person name="Ma J."/>
        </authorList>
    </citation>
    <scope>NUCLEOTIDE SEQUENCE [LARGE SCALE GENOMIC DNA]</scope>
    <source>
        <strain evidence="8">KCTC 42911</strain>
    </source>
</reference>
<feature type="domain" description="ABC transporter" evidence="6">
    <location>
        <begin position="5"/>
        <end position="234"/>
    </location>
</feature>
<dbReference type="GO" id="GO:0005524">
    <property type="term" value="F:ATP binding"/>
    <property type="evidence" value="ECO:0007669"/>
    <property type="project" value="UniProtKB-KW"/>
</dbReference>
<evidence type="ECO:0000259" key="6">
    <source>
        <dbReference type="PROSITE" id="PS50893"/>
    </source>
</evidence>
<evidence type="ECO:0000256" key="4">
    <source>
        <dbReference type="ARBA" id="ARBA00022967"/>
    </source>
</evidence>
<dbReference type="SMART" id="SM00382">
    <property type="entry name" value="AAA"/>
    <property type="match status" value="1"/>
</dbReference>
<dbReference type="InterPro" id="IPR003439">
    <property type="entry name" value="ABC_transporter-like_ATP-bd"/>
</dbReference>
<keyword evidence="8" id="KW-1185">Reference proteome</keyword>
<keyword evidence="3 7" id="KW-0067">ATP-binding</keyword>
<dbReference type="PROSITE" id="PS00211">
    <property type="entry name" value="ABC_TRANSPORTER_1"/>
    <property type="match status" value="1"/>
</dbReference>
<evidence type="ECO:0000313" key="8">
    <source>
        <dbReference type="Proteomes" id="UP001595629"/>
    </source>
</evidence>
<dbReference type="RefSeq" id="WP_386735359.1">
    <property type="nucleotide sequence ID" value="NZ_JBHRXI010000010.1"/>
</dbReference>
<keyword evidence="2" id="KW-0547">Nucleotide-binding</keyword>
<evidence type="ECO:0000256" key="1">
    <source>
        <dbReference type="ARBA" id="ARBA00022448"/>
    </source>
</evidence>
<keyword evidence="1" id="KW-0813">Transport</keyword>
<sequence>MSAGFDLRGLGVSLRGRPVFSDVTLSVRPGEMVGLIGPNGAGKTSLMRAALGLIPCEGESSLAGLSPAARAKTVAWMPQAREIAWPVPVERLVALGRLPYLPARGGLPEADRAHVDRALARLDLQGLRHRASSRLSGGEQARALIARALAQDTPVLMADEPIAGLDPAHQISAMRIFRDLAGEGRAVMVSLHDLGLAARHCTRLILMAGGGVMADGPPGEVLSPGRMARAFGVSVWHQETEHGPVFQPLEVVE</sequence>
<dbReference type="SUPFAM" id="SSF52540">
    <property type="entry name" value="P-loop containing nucleoside triphosphate hydrolases"/>
    <property type="match status" value="1"/>
</dbReference>
<dbReference type="PROSITE" id="PS50893">
    <property type="entry name" value="ABC_TRANSPORTER_2"/>
    <property type="match status" value="1"/>
</dbReference>
<evidence type="ECO:0000256" key="5">
    <source>
        <dbReference type="ARBA" id="ARBA00037066"/>
    </source>
</evidence>
<dbReference type="Proteomes" id="UP001595629">
    <property type="component" value="Unassembled WGS sequence"/>
</dbReference>
<protein>
    <submittedName>
        <fullName evidence="7">ABC transporter ATP-binding protein</fullName>
    </submittedName>
</protein>
<accession>A0ABV7TGN1</accession>
<dbReference type="PANTHER" id="PTHR42794:SF1">
    <property type="entry name" value="HEMIN IMPORT ATP-BINDING PROTEIN HMUV"/>
    <property type="match status" value="1"/>
</dbReference>
<dbReference type="InterPro" id="IPR027417">
    <property type="entry name" value="P-loop_NTPase"/>
</dbReference>